<protein>
    <submittedName>
        <fullName evidence="2">DUF349 domain-containing protein</fullName>
    </submittedName>
</protein>
<comment type="caution">
    <text evidence="2">The sequence shown here is derived from an EMBL/GenBank/DDBJ whole genome shotgun (WGS) entry which is preliminary data.</text>
</comment>
<sequence>MFEFLFKRQGDKTGGKPGGKPSGKPGGKPDGKPAASPAAPAPAAGAASPGPDNGAAAGPRPAKPGREQQAEALKSLDGDEARAVDFILHSEYSELRLAAAEFVHSRAALERVHTAMRNIDRRVAKLTQARLDAIRHHEAELGRGQAMLEQARALLQDAHLTPNQVADLDRKWSVIAAPELAGDFAPVRAALGARLEAQVQLQRAMIDRVAALRRLDASGLTALDLAATLERMAQEQEAALAHPERVSLPRALVAEFSVEHARVHGLLATLEQAQAALAAREAALAEWQAQPTEELNADALRKAWQKLPATPEGAAAAALQARFDALLAGLPQPVAQAARKARDAAHPARGAASGTHAAGGHATQVLHDVPQDAAHDAPHDASHAAAAGEGAPATEPRPGQQKTARGADQAFLDTMDALEAALQQGSLAHAAELDKALKDTKGKGMRLSAPQADRLAHLRAELKRLSDWARWGGNVSREELIKTVEALPTQNLAMAELAKKVGSMRERWKALDSLSGAAPKSLWERFDHACTVAYAPAAAHFKHLADERHANAARGEALVQEANAEIARLQSGEADWKHVAGTVQRMRLAWSHLGAIDRKDKKRLDQQFAAALTTLQGPLEEQRKAEMNGREELIEEVAALDPHDRHAIDRLREIQARWQEHVRALPLERKAEQALWARFRAECDNLFARRKDSAHAADAERRAHEAAKEAISARLEAAAPDATPASAGKLLREAALEWHAIGPVPRAHEARVDKRYHEAIAKVQHHADLARRAAGMALAGAVRDKLRACQELEAALANLEQPVSSSDWRNRWAALLPAGPDYDPVLDARFEAALNALEGDRAAYARLLEANCVTLLNELLRQEVTAGIDSGAEFARDRLKLQVEALQSTLKAGTRPHGSGQRQDGLHALCALPALADARTALRVEQLVMRMGVK</sequence>
<reference evidence="3" key="1">
    <citation type="journal article" date="2019" name="Int. J. Syst. Evol. Microbiol.">
        <title>The Global Catalogue of Microorganisms (GCM) 10K type strain sequencing project: providing services to taxonomists for standard genome sequencing and annotation.</title>
        <authorList>
            <consortium name="The Broad Institute Genomics Platform"/>
            <consortium name="The Broad Institute Genome Sequencing Center for Infectious Disease"/>
            <person name="Wu L."/>
            <person name="Ma J."/>
        </authorList>
    </citation>
    <scope>NUCLEOTIDE SEQUENCE [LARGE SCALE GENOMIC DNA]</scope>
    <source>
        <strain evidence="3">KACC 12649</strain>
    </source>
</reference>
<dbReference type="InterPro" id="IPR007139">
    <property type="entry name" value="DUF349"/>
</dbReference>
<feature type="compositionally biased region" description="Basic and acidic residues" evidence="1">
    <location>
        <begin position="373"/>
        <end position="382"/>
    </location>
</feature>
<dbReference type="Pfam" id="PF03993">
    <property type="entry name" value="DUF349"/>
    <property type="match status" value="2"/>
</dbReference>
<name>A0ABW0L8P6_9BURK</name>
<dbReference type="RefSeq" id="WP_379785672.1">
    <property type="nucleotide sequence ID" value="NZ_JBHSMU010000015.1"/>
</dbReference>
<feature type="region of interest" description="Disordered" evidence="1">
    <location>
        <begin position="373"/>
        <end position="406"/>
    </location>
</feature>
<gene>
    <name evidence="2" type="ORF">ACFPN5_20640</name>
</gene>
<feature type="region of interest" description="Disordered" evidence="1">
    <location>
        <begin position="338"/>
        <end position="360"/>
    </location>
</feature>
<feature type="compositionally biased region" description="Low complexity" evidence="1">
    <location>
        <begin position="32"/>
        <end position="60"/>
    </location>
</feature>
<evidence type="ECO:0000256" key="1">
    <source>
        <dbReference type="SAM" id="MobiDB-lite"/>
    </source>
</evidence>
<accession>A0ABW0L8P6</accession>
<dbReference type="EMBL" id="JBHSMU010000015">
    <property type="protein sequence ID" value="MFC5462223.1"/>
    <property type="molecule type" value="Genomic_DNA"/>
</dbReference>
<evidence type="ECO:0000313" key="3">
    <source>
        <dbReference type="Proteomes" id="UP001596050"/>
    </source>
</evidence>
<proteinExistence type="predicted"/>
<feature type="compositionally biased region" description="Low complexity" evidence="1">
    <location>
        <begin position="383"/>
        <end position="393"/>
    </location>
</feature>
<feature type="compositionally biased region" description="Basic and acidic residues" evidence="1">
    <location>
        <begin position="1"/>
        <end position="14"/>
    </location>
</feature>
<evidence type="ECO:0000313" key="2">
    <source>
        <dbReference type="EMBL" id="MFC5462223.1"/>
    </source>
</evidence>
<keyword evidence="3" id="KW-1185">Reference proteome</keyword>
<organism evidence="2 3">
    <name type="scientific">Massilia niabensis</name>
    <dbReference type="NCBI Taxonomy" id="544910"/>
    <lineage>
        <taxon>Bacteria</taxon>
        <taxon>Pseudomonadati</taxon>
        <taxon>Pseudomonadota</taxon>
        <taxon>Betaproteobacteria</taxon>
        <taxon>Burkholderiales</taxon>
        <taxon>Oxalobacteraceae</taxon>
        <taxon>Telluria group</taxon>
        <taxon>Massilia</taxon>
    </lineage>
</organism>
<feature type="compositionally biased region" description="Low complexity" evidence="1">
    <location>
        <begin position="347"/>
        <end position="360"/>
    </location>
</feature>
<feature type="compositionally biased region" description="Gly residues" evidence="1">
    <location>
        <begin position="15"/>
        <end position="28"/>
    </location>
</feature>
<dbReference type="Proteomes" id="UP001596050">
    <property type="component" value="Unassembled WGS sequence"/>
</dbReference>
<feature type="compositionally biased region" description="Basic and acidic residues" evidence="1">
    <location>
        <begin position="64"/>
        <end position="76"/>
    </location>
</feature>
<feature type="region of interest" description="Disordered" evidence="1">
    <location>
        <begin position="1"/>
        <end position="76"/>
    </location>
</feature>